<name>A0A512DN91_9PROT</name>
<gene>
    <name evidence="1" type="ORF">SAE02_20870</name>
</gene>
<dbReference type="SUPFAM" id="SSF53335">
    <property type="entry name" value="S-adenosyl-L-methionine-dependent methyltransferases"/>
    <property type="match status" value="1"/>
</dbReference>
<proteinExistence type="predicted"/>
<dbReference type="InterPro" id="IPR029063">
    <property type="entry name" value="SAM-dependent_MTases_sf"/>
</dbReference>
<dbReference type="Proteomes" id="UP000321523">
    <property type="component" value="Unassembled WGS sequence"/>
</dbReference>
<protein>
    <recommendedName>
        <fullName evidence="3">Methyltransferase type 11 domain-containing protein</fullName>
    </recommendedName>
</protein>
<keyword evidence="2" id="KW-1185">Reference proteome</keyword>
<dbReference type="RefSeq" id="WP_044430774.1">
    <property type="nucleotide sequence ID" value="NZ_BJYZ01000008.1"/>
</dbReference>
<organism evidence="1 2">
    <name type="scientific">Skermanella aerolata</name>
    <dbReference type="NCBI Taxonomy" id="393310"/>
    <lineage>
        <taxon>Bacteria</taxon>
        <taxon>Pseudomonadati</taxon>
        <taxon>Pseudomonadota</taxon>
        <taxon>Alphaproteobacteria</taxon>
        <taxon>Rhodospirillales</taxon>
        <taxon>Azospirillaceae</taxon>
        <taxon>Skermanella</taxon>
    </lineage>
</organism>
<evidence type="ECO:0008006" key="3">
    <source>
        <dbReference type="Google" id="ProtNLM"/>
    </source>
</evidence>
<dbReference type="OrthoDB" id="8842400at2"/>
<accession>A0A512DN91</accession>
<sequence length="274" mass="31206">MGISAVMVHWFARLHKKRAFADANSIVELGPQDVMTTPAIFQSALGPMTDKAAMADLLGEMFKDGRPKPWAQQALYRHLGLQDYNSIDMFDPRANWRLDLNYPCRLPRRFSVVTNFGSSEHIFDIAQSFRTVHDLLEPGGIALFVLPAFGDIDHGFWNVHPTVYFDVAQENGYSILDFVYIDNFGVRCRLAEERPDEPFGFRDLPIKVEDCIQPNLPRTVTLQYIQNLNNPDTARLGMEFPCIVFDYCFVALRKPGEGEEQGFVFPTQGKYRAS</sequence>
<reference evidence="1 2" key="1">
    <citation type="submission" date="2019-07" db="EMBL/GenBank/DDBJ databases">
        <title>Whole genome shotgun sequence of Skermanella aerolata NBRC 106429.</title>
        <authorList>
            <person name="Hosoyama A."/>
            <person name="Uohara A."/>
            <person name="Ohji S."/>
            <person name="Ichikawa N."/>
        </authorList>
    </citation>
    <scope>NUCLEOTIDE SEQUENCE [LARGE SCALE GENOMIC DNA]</scope>
    <source>
        <strain evidence="1 2">NBRC 106429</strain>
    </source>
</reference>
<dbReference type="AlphaFoldDB" id="A0A512DN91"/>
<evidence type="ECO:0000313" key="1">
    <source>
        <dbReference type="EMBL" id="GEO37939.1"/>
    </source>
</evidence>
<comment type="caution">
    <text evidence="1">The sequence shown here is derived from an EMBL/GenBank/DDBJ whole genome shotgun (WGS) entry which is preliminary data.</text>
</comment>
<dbReference type="EMBL" id="BJYZ01000008">
    <property type="protein sequence ID" value="GEO37939.1"/>
    <property type="molecule type" value="Genomic_DNA"/>
</dbReference>
<dbReference type="Gene3D" id="3.40.50.150">
    <property type="entry name" value="Vaccinia Virus protein VP39"/>
    <property type="match status" value="1"/>
</dbReference>
<evidence type="ECO:0000313" key="2">
    <source>
        <dbReference type="Proteomes" id="UP000321523"/>
    </source>
</evidence>